<feature type="compositionally biased region" description="Polar residues" evidence="7">
    <location>
        <begin position="1534"/>
        <end position="1544"/>
    </location>
</feature>
<protein>
    <submittedName>
        <fullName evidence="11">Putative polyketide synthase</fullName>
    </submittedName>
</protein>
<dbReference type="GO" id="GO:0032259">
    <property type="term" value="P:methylation"/>
    <property type="evidence" value="ECO:0007669"/>
    <property type="project" value="UniProtKB-KW"/>
</dbReference>
<dbReference type="InterPro" id="IPR049900">
    <property type="entry name" value="PKS_mFAS_DH"/>
</dbReference>
<dbReference type="CDD" id="cd02440">
    <property type="entry name" value="AdoMet_MTases"/>
    <property type="match status" value="1"/>
</dbReference>
<dbReference type="Pfam" id="PF08242">
    <property type="entry name" value="Methyltransf_12"/>
    <property type="match status" value="1"/>
</dbReference>
<feature type="active site" description="Proton donor; for dehydratase activity" evidence="6">
    <location>
        <position position="1422"/>
    </location>
</feature>
<sequence>MTATNSAESRPPLLILCGPQAQLPPPGDVRRIHQVLVRDGMAERLLPTVKDFPNVFQRLASRDEKLSRVPGLDKLDCLRHWLDSGDLGISTETLPSIIALPLTAILQIGQFLQYLHEDGGDTWYQSVLEGGRHYDVQGFCAGFLTAAAIAFSGSTQDLGDMVAISIRLAMCIGAYVDCDSMYADPPDLACTLSVRWSKEDLTRDDVDTISNRYPGTYVSCITDDTCATVTTSANFRAELAMSFRKASFRVKPVSITARYHCPAVYSTAVEHLDAFYWYGTVKASLDDFPTENPTTVVLGCEEGIIPFSLARRISNGHAKSTPPMAKAANGTNGVPQSSGTVRDLNGQYPPRSIAVVGMACRFPGADSIERFWELLASGVSTVQKPPTRLILNSKRIADRPETQFWGNFIDDPDAFDHRFFKKTTREAVSWDPELRVLLEVAYEALESAGFFGSGSGSRSVPTDYGCYLGAVANNYYDNVVCHPPTAYSMLGTSRAFFSGRISHQFGLTGPAMTVDTACSSSLVAINAACRAIQSGESAAGFLSPTGACKPFDASADGYCRGEGVGVVVLKSLSAALEEHDNVLGVIVGSSVNQNLNDAHITVPCSTSQTRVYSNVLHMANAAPSQVSYVEAHGTGTQIGDPIECQSIREGFSGPDRKETLYFGSVKGHIGHTEASSGVAGLIKVLLMMQKCSILGQANFNSLNPKIPALEPDKMEIPQKSLSWQGSSRLACINSYGAAGSNAAVAVRQAPPKLTGDTKRTPVVISKQPLILSAASRKSLSMYSRKLLEFIRSERATCTDSRFLLSSLLFNLADRVNQALPYTLIETVTDLDDLEKKLEETARNPESVPDATSPNPPSVIMVFGGQESDYVGLSEELFRNAAILRFHLDQCETYLRLLGQRSLYPAIFQRSTISHVPTLHASLFAIQYSSAKCWIDCGLDIKAVRGSMISLQADFETTSSILASLNADGENQDKLEIACFNHPLNHVIVGSEKAVSSLDDFVANDPKLNQSVLAKRLKVTHGFHSAFTDPLLPDLYGLASSIRWEKPKVHIELSTEGSTNTDPGPWLIPEHTRKPVFFKEAIGRLTERFGDCTWLEAGQRTSVISLVQNCMGSKSASPQRYRPSVLSSPEVMNALAELTVALCKTGYALRFWPFHRLQRHQYDHKNVPPYQFEKTKHWLPFVDRVEEKPAVESDTFAQPRLIHEFFSFIGFQDESKKVAVFLVDPQSERYKMLLKGHITSRQALAPVSLYIELLSRTAMALVPSATYETHVTSIKSLQMRSPIGLDENKDIFFTLSCVGDEQLLWSFVVSSRTKDGRTNDAIHTTGQVGLKRRGDPALGQKMKRYGSLIGFNRCLSILNATDGEKMQGKHIYQAIQRLVHFDEMYQGIKSISCMGHEAAGRVVAKVNPRLDSSENLYDTPVIDSLMQFAGILVNYFCHPSTEEVLVCLGIKQIVTSSSFDIHAGDWLAYALLTEDTDQRTECDVYIFDAKEERVAIAFLGFEFTRTSMSVPAQALQSANNTGISNSVDAPKDDSGASTPAQSQFTPPEPVSDRSQPLEPRAGSKRQELREILHRVTDIPPDEISDDSTLEDLGIDSLVVMELLNDLQASFGIEIDLNKILFFPNVRAICTHIDSVLGIGSDRTGPDEANLATVQGSGEAKNIQPPGESTQSLPGTIRPHEAFVESKFEYDRFAVETKAAGFWEHAYPRQASLVLAYVVEGFAVLGRDMAQLKANDVVPSISHLPRHKQLVRQLFRVLEDAKLIKCNDQGEFIRTSKPVDPTPASSIFTQILVEYPQHANVYKLVQVIGSELALCLTGAKDGLQLVFGDKANKQNLDDVYENWPLVRSATLALGEFLARALSRPKTPGKFSILEVGAGTGGTTKYIVEHLQKLGIPFRYVFTDLSASLVAQAKRTFKNVPNMEFSVLDIETEPKPSWLNSFHVIISTNCIHATRNLTRSLTMLRRLLRDDGVLTLVEITHNMFWLDIAVGLFEGWWLFEDGREHAVTSEDRWQRCMMEAGFKEVDWTDGELPEARTIRVIAGFASAKA</sequence>
<evidence type="ECO:0000256" key="2">
    <source>
        <dbReference type="ARBA" id="ARBA00022553"/>
    </source>
</evidence>
<evidence type="ECO:0000259" key="8">
    <source>
        <dbReference type="PROSITE" id="PS50075"/>
    </source>
</evidence>
<evidence type="ECO:0000256" key="3">
    <source>
        <dbReference type="ARBA" id="ARBA00022603"/>
    </source>
</evidence>
<reference evidence="11" key="1">
    <citation type="journal article" date="2020" name="Stud. Mycol.">
        <title>101 Dothideomycetes genomes: a test case for predicting lifestyles and emergence of pathogens.</title>
        <authorList>
            <person name="Haridas S."/>
            <person name="Albert R."/>
            <person name="Binder M."/>
            <person name="Bloem J."/>
            <person name="Labutti K."/>
            <person name="Salamov A."/>
            <person name="Andreopoulos B."/>
            <person name="Baker S."/>
            <person name="Barry K."/>
            <person name="Bills G."/>
            <person name="Bluhm B."/>
            <person name="Cannon C."/>
            <person name="Castanera R."/>
            <person name="Culley D."/>
            <person name="Daum C."/>
            <person name="Ezra D."/>
            <person name="Gonzalez J."/>
            <person name="Henrissat B."/>
            <person name="Kuo A."/>
            <person name="Liang C."/>
            <person name="Lipzen A."/>
            <person name="Lutzoni F."/>
            <person name="Magnuson J."/>
            <person name="Mondo S."/>
            <person name="Nolan M."/>
            <person name="Ohm R."/>
            <person name="Pangilinan J."/>
            <person name="Park H.-J."/>
            <person name="Ramirez L."/>
            <person name="Alfaro M."/>
            <person name="Sun H."/>
            <person name="Tritt A."/>
            <person name="Yoshinaga Y."/>
            <person name="Zwiers L.-H."/>
            <person name="Turgeon B."/>
            <person name="Goodwin S."/>
            <person name="Spatafora J."/>
            <person name="Crous P."/>
            <person name="Grigoriev I."/>
        </authorList>
    </citation>
    <scope>NUCLEOTIDE SEQUENCE</scope>
    <source>
        <strain evidence="11">Tuck. ex Michener</strain>
    </source>
</reference>
<dbReference type="InterPro" id="IPR016035">
    <property type="entry name" value="Acyl_Trfase/lysoPLipase"/>
</dbReference>
<dbReference type="PROSITE" id="PS50075">
    <property type="entry name" value="CARRIER"/>
    <property type="match status" value="1"/>
</dbReference>
<dbReference type="Pfam" id="PF16073">
    <property type="entry name" value="SAT"/>
    <property type="match status" value="1"/>
</dbReference>
<dbReference type="PROSITE" id="PS52004">
    <property type="entry name" value="KS3_2"/>
    <property type="match status" value="1"/>
</dbReference>
<keyword evidence="12" id="KW-1185">Reference proteome</keyword>
<organism evidence="11 12">
    <name type="scientific">Viridothelium virens</name>
    <name type="common">Speckled blister lichen</name>
    <name type="synonym">Trypethelium virens</name>
    <dbReference type="NCBI Taxonomy" id="1048519"/>
    <lineage>
        <taxon>Eukaryota</taxon>
        <taxon>Fungi</taxon>
        <taxon>Dikarya</taxon>
        <taxon>Ascomycota</taxon>
        <taxon>Pezizomycotina</taxon>
        <taxon>Dothideomycetes</taxon>
        <taxon>Dothideomycetes incertae sedis</taxon>
        <taxon>Trypetheliales</taxon>
        <taxon>Trypetheliaceae</taxon>
        <taxon>Viridothelium</taxon>
    </lineage>
</organism>
<dbReference type="GO" id="GO:0004315">
    <property type="term" value="F:3-oxoacyl-[acyl-carrier-protein] synthase activity"/>
    <property type="evidence" value="ECO:0007669"/>
    <property type="project" value="InterPro"/>
</dbReference>
<dbReference type="OrthoDB" id="429813at2759"/>
<name>A0A6A6HAE5_VIRVR</name>
<keyword evidence="1" id="KW-0596">Phosphopantetheine</keyword>
<dbReference type="InterPro" id="IPR020841">
    <property type="entry name" value="PKS_Beta-ketoAc_synthase_dom"/>
</dbReference>
<dbReference type="SUPFAM" id="SSF53335">
    <property type="entry name" value="S-adenosyl-L-methionine-dependent methyltransferases"/>
    <property type="match status" value="1"/>
</dbReference>
<feature type="region of interest" description="C-terminal hotdog fold" evidence="6">
    <location>
        <begin position="1361"/>
        <end position="1511"/>
    </location>
</feature>
<dbReference type="SMART" id="SM00823">
    <property type="entry name" value="PKS_PP"/>
    <property type="match status" value="1"/>
</dbReference>
<evidence type="ECO:0000256" key="7">
    <source>
        <dbReference type="SAM" id="MobiDB-lite"/>
    </source>
</evidence>
<dbReference type="Gene3D" id="1.10.1200.10">
    <property type="entry name" value="ACP-like"/>
    <property type="match status" value="1"/>
</dbReference>
<dbReference type="InterPro" id="IPR009081">
    <property type="entry name" value="PP-bd_ACP"/>
</dbReference>
<evidence type="ECO:0000256" key="1">
    <source>
        <dbReference type="ARBA" id="ARBA00022450"/>
    </source>
</evidence>
<dbReference type="InterPro" id="IPR016039">
    <property type="entry name" value="Thiolase-like"/>
</dbReference>
<dbReference type="InterPro" id="IPR020806">
    <property type="entry name" value="PKS_PP-bd"/>
</dbReference>
<dbReference type="GO" id="GO:0008168">
    <property type="term" value="F:methyltransferase activity"/>
    <property type="evidence" value="ECO:0007669"/>
    <property type="project" value="UniProtKB-KW"/>
</dbReference>
<keyword evidence="2" id="KW-0597">Phosphoprotein</keyword>
<dbReference type="SUPFAM" id="SSF53901">
    <property type="entry name" value="Thiolase-like"/>
    <property type="match status" value="1"/>
</dbReference>
<feature type="region of interest" description="N-terminal hotdog fold" evidence="6">
    <location>
        <begin position="1202"/>
        <end position="1334"/>
    </location>
</feature>
<dbReference type="GO" id="GO:0004312">
    <property type="term" value="F:fatty acid synthase activity"/>
    <property type="evidence" value="ECO:0007669"/>
    <property type="project" value="TreeGrafter"/>
</dbReference>
<dbReference type="GO" id="GO:0044550">
    <property type="term" value="P:secondary metabolite biosynthetic process"/>
    <property type="evidence" value="ECO:0007669"/>
    <property type="project" value="TreeGrafter"/>
</dbReference>
<dbReference type="SUPFAM" id="SSF52151">
    <property type="entry name" value="FabD/lysophospholipase-like"/>
    <property type="match status" value="1"/>
</dbReference>
<feature type="domain" description="PKS/mFAS DH" evidence="10">
    <location>
        <begin position="1202"/>
        <end position="1511"/>
    </location>
</feature>
<feature type="active site" description="Proton acceptor; for dehydratase activity" evidence="6">
    <location>
        <position position="1236"/>
    </location>
</feature>
<dbReference type="InterPro" id="IPR029063">
    <property type="entry name" value="SAM-dependent_MTases_sf"/>
</dbReference>
<dbReference type="InterPro" id="IPR006162">
    <property type="entry name" value="Ppantetheine_attach_site"/>
</dbReference>
<evidence type="ECO:0000259" key="9">
    <source>
        <dbReference type="PROSITE" id="PS52004"/>
    </source>
</evidence>
<feature type="compositionally biased region" description="Polar residues" evidence="7">
    <location>
        <begin position="329"/>
        <end position="340"/>
    </location>
</feature>
<dbReference type="Gene3D" id="3.10.129.110">
    <property type="entry name" value="Polyketide synthase dehydratase"/>
    <property type="match status" value="1"/>
</dbReference>
<feature type="domain" description="Carrier" evidence="8">
    <location>
        <begin position="1561"/>
        <end position="1635"/>
    </location>
</feature>
<evidence type="ECO:0000256" key="5">
    <source>
        <dbReference type="ARBA" id="ARBA00023268"/>
    </source>
</evidence>
<gene>
    <name evidence="11" type="ORF">EV356DRAFT_559081</name>
</gene>
<dbReference type="InterPro" id="IPR041068">
    <property type="entry name" value="HTH_51"/>
</dbReference>
<dbReference type="EMBL" id="ML991794">
    <property type="protein sequence ID" value="KAF2234987.1"/>
    <property type="molecule type" value="Genomic_DNA"/>
</dbReference>
<dbReference type="Gene3D" id="3.40.47.10">
    <property type="match status" value="2"/>
</dbReference>
<dbReference type="Pfam" id="PF00550">
    <property type="entry name" value="PP-binding"/>
    <property type="match status" value="1"/>
</dbReference>
<evidence type="ECO:0000313" key="11">
    <source>
        <dbReference type="EMBL" id="KAF2234987.1"/>
    </source>
</evidence>
<dbReference type="InterPro" id="IPR014043">
    <property type="entry name" value="Acyl_transferase_dom"/>
</dbReference>
<feature type="region of interest" description="Disordered" evidence="7">
    <location>
        <begin position="1520"/>
        <end position="1567"/>
    </location>
</feature>
<dbReference type="PANTHER" id="PTHR43775">
    <property type="entry name" value="FATTY ACID SYNTHASE"/>
    <property type="match status" value="1"/>
</dbReference>
<dbReference type="InterPro" id="IPR042104">
    <property type="entry name" value="PKS_dehydratase_sf"/>
</dbReference>
<dbReference type="GO" id="GO:0006633">
    <property type="term" value="P:fatty acid biosynthetic process"/>
    <property type="evidence" value="ECO:0007669"/>
    <property type="project" value="InterPro"/>
</dbReference>
<dbReference type="Pfam" id="PF00109">
    <property type="entry name" value="ketoacyl-synt"/>
    <property type="match status" value="1"/>
</dbReference>
<dbReference type="SUPFAM" id="SSF47336">
    <property type="entry name" value="ACP-like"/>
    <property type="match status" value="1"/>
</dbReference>
<dbReference type="InterPro" id="IPR001227">
    <property type="entry name" value="Ac_transferase_dom_sf"/>
</dbReference>
<dbReference type="SMART" id="SM00825">
    <property type="entry name" value="PKS_KS"/>
    <property type="match status" value="1"/>
</dbReference>
<evidence type="ECO:0000259" key="10">
    <source>
        <dbReference type="PROSITE" id="PS52019"/>
    </source>
</evidence>
<dbReference type="PROSITE" id="PS00606">
    <property type="entry name" value="KS3_1"/>
    <property type="match status" value="1"/>
</dbReference>
<keyword evidence="5" id="KW-0511">Multifunctional enzyme</keyword>
<feature type="domain" description="Ketosynthase family 3 (KS3)" evidence="9">
    <location>
        <begin position="350"/>
        <end position="748"/>
    </location>
</feature>
<dbReference type="InterPro" id="IPR036736">
    <property type="entry name" value="ACP-like_sf"/>
</dbReference>
<dbReference type="InterPro" id="IPR018201">
    <property type="entry name" value="Ketoacyl_synth_AS"/>
</dbReference>
<dbReference type="InterPro" id="IPR032088">
    <property type="entry name" value="SAT"/>
</dbReference>
<dbReference type="Gene3D" id="3.40.366.10">
    <property type="entry name" value="Malonyl-Coenzyme A Acyl Carrier Protein, domain 2"/>
    <property type="match status" value="3"/>
</dbReference>
<dbReference type="PROSITE" id="PS00012">
    <property type="entry name" value="PHOSPHOPANTETHEINE"/>
    <property type="match status" value="1"/>
</dbReference>
<dbReference type="CDD" id="cd00833">
    <property type="entry name" value="PKS"/>
    <property type="match status" value="1"/>
</dbReference>
<dbReference type="PROSITE" id="PS52019">
    <property type="entry name" value="PKS_MFAS_DH"/>
    <property type="match status" value="1"/>
</dbReference>
<keyword evidence="3" id="KW-0489">Methyltransferase</keyword>
<feature type="region of interest" description="Disordered" evidence="7">
    <location>
        <begin position="318"/>
        <end position="343"/>
    </location>
</feature>
<dbReference type="PANTHER" id="PTHR43775:SF21">
    <property type="entry name" value="NON-REDUCING POLYKETIDE SYNTHASE AUSA-RELATED"/>
    <property type="match status" value="1"/>
</dbReference>
<dbReference type="Gene3D" id="3.40.50.150">
    <property type="entry name" value="Vaccinia Virus protein VP39"/>
    <property type="match status" value="1"/>
</dbReference>
<evidence type="ECO:0000256" key="4">
    <source>
        <dbReference type="ARBA" id="ARBA00022679"/>
    </source>
</evidence>
<dbReference type="InterPro" id="IPR013217">
    <property type="entry name" value="Methyltransf_12"/>
</dbReference>
<dbReference type="InterPro" id="IPR050091">
    <property type="entry name" value="PKS_NRPS_Biosynth_Enz"/>
</dbReference>
<dbReference type="Pfam" id="PF18558">
    <property type="entry name" value="HTH_51"/>
    <property type="match status" value="1"/>
</dbReference>
<proteinExistence type="predicted"/>
<dbReference type="Proteomes" id="UP000800092">
    <property type="component" value="Unassembled WGS sequence"/>
</dbReference>
<dbReference type="InterPro" id="IPR014031">
    <property type="entry name" value="Ketoacyl_synth_C"/>
</dbReference>
<accession>A0A6A6HAE5</accession>
<keyword evidence="4" id="KW-0808">Transferase</keyword>
<dbReference type="InterPro" id="IPR014030">
    <property type="entry name" value="Ketoacyl_synth_N"/>
</dbReference>
<dbReference type="GO" id="GO:0031177">
    <property type="term" value="F:phosphopantetheine binding"/>
    <property type="evidence" value="ECO:0007669"/>
    <property type="project" value="InterPro"/>
</dbReference>
<dbReference type="SMART" id="SM01294">
    <property type="entry name" value="PKS_PP_betabranch"/>
    <property type="match status" value="1"/>
</dbReference>
<evidence type="ECO:0000256" key="6">
    <source>
        <dbReference type="PROSITE-ProRule" id="PRU01363"/>
    </source>
</evidence>
<dbReference type="SMART" id="SM00827">
    <property type="entry name" value="PKS_AT"/>
    <property type="match status" value="1"/>
</dbReference>
<evidence type="ECO:0000313" key="12">
    <source>
        <dbReference type="Proteomes" id="UP000800092"/>
    </source>
</evidence>
<dbReference type="Pfam" id="PF02801">
    <property type="entry name" value="Ketoacyl-synt_C"/>
    <property type="match status" value="1"/>
</dbReference>